<evidence type="ECO:0000259" key="2">
    <source>
        <dbReference type="Pfam" id="PF07051"/>
    </source>
</evidence>
<reference evidence="3" key="3">
    <citation type="submission" date="2012-09" db="EMBL/GenBank/DDBJ databases">
        <authorList>
            <consortium name="VectorBase"/>
        </authorList>
    </citation>
    <scope>NUCLEOTIDE SEQUENCE</scope>
    <source>
        <strain evidence="3">Liverpool</strain>
    </source>
</reference>
<evidence type="ECO:0000313" key="4">
    <source>
        <dbReference type="Proteomes" id="UP000682892"/>
    </source>
</evidence>
<reference evidence="3" key="2">
    <citation type="journal article" date="2007" name="Science">
        <title>Genome sequence of Aedes aegypti, a major arbovirus vector.</title>
        <authorList>
            <person name="Nene V."/>
            <person name="Wortman J.R."/>
            <person name="Lawson D."/>
            <person name="Haas B."/>
            <person name="Kodira C."/>
            <person name="Tu Z.J."/>
            <person name="Loftus B."/>
            <person name="Xi Z."/>
            <person name="Megy K."/>
            <person name="Grabherr M."/>
            <person name="Ren Q."/>
            <person name="Zdobnov E.M."/>
            <person name="Lobo N.F."/>
            <person name="Campbell K.S."/>
            <person name="Brown S.E."/>
            <person name="Bonaldo M.F."/>
            <person name="Zhu J."/>
            <person name="Sinkins S.P."/>
            <person name="Hogenkamp D.G."/>
            <person name="Amedeo P."/>
            <person name="Arensburger P."/>
            <person name="Atkinson P.W."/>
            <person name="Bidwell S."/>
            <person name="Biedler J."/>
            <person name="Birney E."/>
            <person name="Bruggner R.V."/>
            <person name="Costas J."/>
            <person name="Coy M.R."/>
            <person name="Crabtree J."/>
            <person name="Crawford M."/>
            <person name="Debruyn B."/>
            <person name="Decaprio D."/>
            <person name="Eiglmeier K."/>
            <person name="Eisenstadt E."/>
            <person name="El-Dorry H."/>
            <person name="Gelbart W.M."/>
            <person name="Gomes S.L."/>
            <person name="Hammond M."/>
            <person name="Hannick L.I."/>
            <person name="Hogan J.R."/>
            <person name="Holmes M.H."/>
            <person name="Jaffe D."/>
            <person name="Johnston J.S."/>
            <person name="Kennedy R.C."/>
            <person name="Koo H."/>
            <person name="Kravitz S."/>
            <person name="Kriventseva E.V."/>
            <person name="Kulp D."/>
            <person name="Labutti K."/>
            <person name="Lee E."/>
            <person name="Li S."/>
            <person name="Lovin D.D."/>
            <person name="Mao C."/>
            <person name="Mauceli E."/>
            <person name="Menck C.F."/>
            <person name="Miller J.R."/>
            <person name="Montgomery P."/>
            <person name="Mori A."/>
            <person name="Nascimento A.L."/>
            <person name="Naveira H.F."/>
            <person name="Nusbaum C."/>
            <person name="O'leary S."/>
            <person name="Orvis J."/>
            <person name="Pertea M."/>
            <person name="Quesneville H."/>
            <person name="Reidenbach K.R."/>
            <person name="Rogers Y.H."/>
            <person name="Roth C.W."/>
            <person name="Schneider J.R."/>
            <person name="Schatz M."/>
            <person name="Shumway M."/>
            <person name="Stanke M."/>
            <person name="Stinson E.O."/>
            <person name="Tubio J.M."/>
            <person name="Vanzee J.P."/>
            <person name="Verjovski-Almeida S."/>
            <person name="Werner D."/>
            <person name="White O."/>
            <person name="Wyder S."/>
            <person name="Zeng Q."/>
            <person name="Zhao Q."/>
            <person name="Zhao Y."/>
            <person name="Hill C.A."/>
            <person name="Raikhel A.S."/>
            <person name="Soares M.B."/>
            <person name="Knudson D.L."/>
            <person name="Lee N.H."/>
            <person name="Galagan J."/>
            <person name="Salzberg S.L."/>
            <person name="Paulsen I.T."/>
            <person name="Dimopoulos G."/>
            <person name="Collins F.H."/>
            <person name="Birren B."/>
            <person name="Fraser-Liggett C.M."/>
            <person name="Severson D.W."/>
        </authorList>
    </citation>
    <scope>NUCLEOTIDE SEQUENCE [LARGE SCALE GENOMIC DNA]</scope>
    <source>
        <strain evidence="3">Liverpool</strain>
    </source>
</reference>
<feature type="region of interest" description="Disordered" evidence="1">
    <location>
        <begin position="154"/>
        <end position="176"/>
    </location>
</feature>
<dbReference type="OMA" id="TYEVMLP"/>
<protein>
    <submittedName>
        <fullName evidence="3">AAEL001573-PA</fullName>
    </submittedName>
</protein>
<feature type="domain" description="OCIA" evidence="2">
    <location>
        <begin position="19"/>
        <end position="104"/>
    </location>
</feature>
<dbReference type="KEGG" id="aag:5571267"/>
<name>A0A1S4EZ58_AEDAE</name>
<dbReference type="OrthoDB" id="6513616at2759"/>
<dbReference type="InterPro" id="IPR009764">
    <property type="entry name" value="OCIA_dom"/>
</dbReference>
<dbReference type="HOGENOM" id="CLU_083038_0_0_1"/>
<dbReference type="Pfam" id="PF07051">
    <property type="entry name" value="OCIA"/>
    <property type="match status" value="1"/>
</dbReference>
<gene>
    <name evidence="3" type="ORF">AaeL_AAEL001573</name>
</gene>
<feature type="compositionally biased region" description="Basic and acidic residues" evidence="1">
    <location>
        <begin position="229"/>
        <end position="246"/>
    </location>
</feature>
<dbReference type="CTD" id="37637"/>
<dbReference type="GO" id="GO:0005768">
    <property type="term" value="C:endosome"/>
    <property type="evidence" value="ECO:0007669"/>
    <property type="project" value="TreeGrafter"/>
</dbReference>
<feature type="region of interest" description="Disordered" evidence="1">
    <location>
        <begin position="210"/>
        <end position="262"/>
    </location>
</feature>
<reference evidence="3" key="1">
    <citation type="submission" date="2005-10" db="EMBL/GenBank/DDBJ databases">
        <authorList>
            <person name="Loftus B.J."/>
            <person name="Nene V.M."/>
            <person name="Hannick L.I."/>
            <person name="Bidwell S."/>
            <person name="Haas B."/>
            <person name="Amedeo P."/>
            <person name="Orvis J."/>
            <person name="Wortman J.R."/>
            <person name="White O.R."/>
            <person name="Salzberg S."/>
            <person name="Shumway M."/>
            <person name="Koo H."/>
            <person name="Zhao Y."/>
            <person name="Holmes M."/>
            <person name="Miller J."/>
            <person name="Schatz M."/>
            <person name="Pop M."/>
            <person name="Pai G."/>
            <person name="Utterback T."/>
            <person name="Rogers Y.-H."/>
            <person name="Kravitz S."/>
            <person name="Fraser C.M."/>
        </authorList>
    </citation>
    <scope>NUCLEOTIDE SEQUENCE</scope>
    <source>
        <strain evidence="3">Liverpool</strain>
    </source>
</reference>
<dbReference type="EMBL" id="CH477221">
    <property type="protein sequence ID" value="EAT47303.1"/>
    <property type="molecule type" value="Genomic_DNA"/>
</dbReference>
<sequence>MDRAQPAPHHPEGSRNALNFQFSPEELKVLQECNREAFFQRSMPLGTVFGLGTYYAVQRGFLKSSPRFGAGPKVFVGITLGYFIGKLSYQSRCAEKIMRIPNSRLADMIRQRRQGATTVERLYPDQGFGAGAMLSPFGPASPSDSVTEQHFRNRDSINIDVHTPNYSGLDESARPSLDSNRAFEEDLQLPVDPPPVTKSYEELRRQNREEYVRRQQAPYRPPTVLEDTPPIRREVAAPSPRPEDHLPQQPQVKNKYGDVYQE</sequence>
<organism evidence="3 4">
    <name type="scientific">Aedes aegypti</name>
    <name type="common">Yellowfever mosquito</name>
    <name type="synonym">Culex aegypti</name>
    <dbReference type="NCBI Taxonomy" id="7159"/>
    <lineage>
        <taxon>Eukaryota</taxon>
        <taxon>Metazoa</taxon>
        <taxon>Ecdysozoa</taxon>
        <taxon>Arthropoda</taxon>
        <taxon>Hexapoda</taxon>
        <taxon>Insecta</taxon>
        <taxon>Pterygota</taxon>
        <taxon>Neoptera</taxon>
        <taxon>Endopterygota</taxon>
        <taxon>Diptera</taxon>
        <taxon>Nematocera</taxon>
        <taxon>Culicoidea</taxon>
        <taxon>Culicidae</taxon>
        <taxon>Culicinae</taxon>
        <taxon>Aedini</taxon>
        <taxon>Aedes</taxon>
        <taxon>Stegomyia</taxon>
    </lineage>
</organism>
<dbReference type="PANTHER" id="PTHR13336:SF3">
    <property type="entry name" value="OCIA DOMAIN-CONTAINING PROTEIN 1"/>
    <property type="match status" value="1"/>
</dbReference>
<accession>A0A1S4EZ58</accession>
<evidence type="ECO:0000313" key="3">
    <source>
        <dbReference type="EMBL" id="EAT47303.1"/>
    </source>
</evidence>
<dbReference type="PANTHER" id="PTHR13336">
    <property type="entry name" value="OVARIAN CARCINOMA IMMUNOREACTIVE ANTIGEN"/>
    <property type="match status" value="1"/>
</dbReference>
<dbReference type="InterPro" id="IPR040187">
    <property type="entry name" value="OCAD1/2"/>
</dbReference>
<dbReference type="Proteomes" id="UP000682892">
    <property type="component" value="Chromosome 3"/>
</dbReference>
<proteinExistence type="predicted"/>
<dbReference type="AlphaFoldDB" id="A0A1S4EZ58"/>
<evidence type="ECO:0000256" key="1">
    <source>
        <dbReference type="SAM" id="MobiDB-lite"/>
    </source>
</evidence>